<feature type="compositionally biased region" description="Polar residues" evidence="3">
    <location>
        <begin position="153"/>
        <end position="163"/>
    </location>
</feature>
<dbReference type="InterPro" id="IPR042201">
    <property type="entry name" value="FH2_Formin_sf"/>
</dbReference>
<accession>A0A1S3J0R8</accession>
<organism evidence="6 7">
    <name type="scientific">Lingula anatina</name>
    <name type="common">Brachiopod</name>
    <name type="synonym">Lingula unguis</name>
    <dbReference type="NCBI Taxonomy" id="7574"/>
    <lineage>
        <taxon>Eukaryota</taxon>
        <taxon>Metazoa</taxon>
        <taxon>Spiralia</taxon>
        <taxon>Lophotrochozoa</taxon>
        <taxon>Brachiopoda</taxon>
        <taxon>Linguliformea</taxon>
        <taxon>Lingulata</taxon>
        <taxon>Lingulida</taxon>
        <taxon>Linguloidea</taxon>
        <taxon>Lingulidae</taxon>
        <taxon>Lingula</taxon>
    </lineage>
</organism>
<feature type="region of interest" description="Disordered" evidence="3">
    <location>
        <begin position="1242"/>
        <end position="1273"/>
    </location>
</feature>
<feature type="compositionally biased region" description="Low complexity" evidence="3">
    <location>
        <begin position="1163"/>
        <end position="1175"/>
    </location>
</feature>
<dbReference type="GO" id="GO:0051015">
    <property type="term" value="F:actin filament binding"/>
    <property type="evidence" value="ECO:0007669"/>
    <property type="project" value="TreeGrafter"/>
</dbReference>
<proteinExistence type="inferred from homology"/>
<feature type="compositionally biased region" description="Polar residues" evidence="3">
    <location>
        <begin position="1252"/>
        <end position="1272"/>
    </location>
</feature>
<dbReference type="GO" id="GO:0008017">
    <property type="term" value="F:microtubule binding"/>
    <property type="evidence" value="ECO:0007669"/>
    <property type="project" value="InterPro"/>
</dbReference>
<feature type="domain" description="FH2" evidence="5">
    <location>
        <begin position="489"/>
        <end position="905"/>
    </location>
</feature>
<feature type="compositionally biased region" description="Pro residues" evidence="3">
    <location>
        <begin position="981"/>
        <end position="990"/>
    </location>
</feature>
<feature type="compositionally biased region" description="Basic and acidic residues" evidence="3">
    <location>
        <begin position="1064"/>
        <end position="1080"/>
    </location>
</feature>
<dbReference type="CDD" id="cd04371">
    <property type="entry name" value="DEP"/>
    <property type="match status" value="1"/>
</dbReference>
<gene>
    <name evidence="7" type="primary">LOC106169196</name>
</gene>
<dbReference type="InterPro" id="IPR001265">
    <property type="entry name" value="Formin_Cappuccino_subfam"/>
</dbReference>
<feature type="compositionally biased region" description="Pro residues" evidence="3">
    <location>
        <begin position="448"/>
        <end position="457"/>
    </location>
</feature>
<feature type="compositionally biased region" description="Pro residues" evidence="3">
    <location>
        <begin position="1032"/>
        <end position="1041"/>
    </location>
</feature>
<feature type="compositionally biased region" description="Low complexity" evidence="3">
    <location>
        <begin position="1113"/>
        <end position="1127"/>
    </location>
</feature>
<feature type="region of interest" description="Disordered" evidence="3">
    <location>
        <begin position="541"/>
        <end position="566"/>
    </location>
</feature>
<dbReference type="PROSITE" id="PS50186">
    <property type="entry name" value="DEP"/>
    <property type="match status" value="1"/>
</dbReference>
<dbReference type="STRING" id="7574.A0A1S3J0R8"/>
<dbReference type="Gene3D" id="1.10.10.10">
    <property type="entry name" value="Winged helix-like DNA-binding domain superfamily/Winged helix DNA-binding domain"/>
    <property type="match status" value="1"/>
</dbReference>
<dbReference type="Pfam" id="PF02181">
    <property type="entry name" value="FH2"/>
    <property type="match status" value="1"/>
</dbReference>
<feature type="compositionally biased region" description="Polar residues" evidence="3">
    <location>
        <begin position="257"/>
        <end position="280"/>
    </location>
</feature>
<evidence type="ECO:0000259" key="5">
    <source>
        <dbReference type="PROSITE" id="PS51444"/>
    </source>
</evidence>
<protein>
    <submittedName>
        <fullName evidence="7">Formin-J isoform X1</fullName>
    </submittedName>
</protein>
<feature type="domain" description="DEP" evidence="4">
    <location>
        <begin position="53"/>
        <end position="114"/>
    </location>
</feature>
<feature type="region of interest" description="Disordered" evidence="3">
    <location>
        <begin position="1023"/>
        <end position="1200"/>
    </location>
</feature>
<dbReference type="GO" id="GO:0035556">
    <property type="term" value="P:intracellular signal transduction"/>
    <property type="evidence" value="ECO:0007669"/>
    <property type="project" value="InterPro"/>
</dbReference>
<feature type="region of interest" description="Disordered" evidence="3">
    <location>
        <begin position="147"/>
        <end position="345"/>
    </location>
</feature>
<dbReference type="KEGG" id="lak:106169196"/>
<dbReference type="PANTHER" id="PTHR45920:SF7">
    <property type="entry name" value="FORMIN-G"/>
    <property type="match status" value="1"/>
</dbReference>
<feature type="compositionally biased region" description="Polar residues" evidence="3">
    <location>
        <begin position="1144"/>
        <end position="1153"/>
    </location>
</feature>
<evidence type="ECO:0000313" key="7">
    <source>
        <dbReference type="RefSeq" id="XP_013404037.1"/>
    </source>
</evidence>
<dbReference type="InParanoid" id="A0A1S3J0R8"/>
<reference evidence="7" key="1">
    <citation type="submission" date="2025-08" db="UniProtKB">
        <authorList>
            <consortium name="RefSeq"/>
        </authorList>
    </citation>
    <scope>IDENTIFICATION</scope>
    <source>
        <tissue evidence="7">Gonads</tissue>
    </source>
</reference>
<dbReference type="SMART" id="SM00498">
    <property type="entry name" value="FH2"/>
    <property type="match status" value="1"/>
</dbReference>
<feature type="compositionally biased region" description="Basic and acidic residues" evidence="3">
    <location>
        <begin position="961"/>
        <end position="971"/>
    </location>
</feature>
<feature type="compositionally biased region" description="Polar residues" evidence="3">
    <location>
        <begin position="330"/>
        <end position="339"/>
    </location>
</feature>
<evidence type="ECO:0000256" key="2">
    <source>
        <dbReference type="SAM" id="Coils"/>
    </source>
</evidence>
<dbReference type="SMART" id="SM00049">
    <property type="entry name" value="DEP"/>
    <property type="match status" value="1"/>
</dbReference>
<dbReference type="InterPro" id="IPR015425">
    <property type="entry name" value="FH2_Formin"/>
</dbReference>
<dbReference type="Pfam" id="PF00610">
    <property type="entry name" value="DEP"/>
    <property type="match status" value="1"/>
</dbReference>
<feature type="coiled-coil region" evidence="2">
    <location>
        <begin position="782"/>
        <end position="809"/>
    </location>
</feature>
<dbReference type="InterPro" id="IPR036388">
    <property type="entry name" value="WH-like_DNA-bd_sf"/>
</dbReference>
<comment type="similarity">
    <text evidence="1">Belongs to the formin homology family. Cappuccino subfamily.</text>
</comment>
<evidence type="ECO:0000259" key="4">
    <source>
        <dbReference type="PROSITE" id="PS50186"/>
    </source>
</evidence>
<evidence type="ECO:0000256" key="1">
    <source>
        <dbReference type="ARBA" id="ARBA00005271"/>
    </source>
</evidence>
<dbReference type="OrthoDB" id="427644at2759"/>
<dbReference type="PANTHER" id="PTHR45920">
    <property type="entry name" value="FORMIN HOMOLOGY 2 DOMAIN CONTAINING, ISOFORM I"/>
    <property type="match status" value="1"/>
</dbReference>
<feature type="coiled-coil region" evidence="2">
    <location>
        <begin position="369"/>
        <end position="396"/>
    </location>
</feature>
<feature type="region of interest" description="Disordered" evidence="3">
    <location>
        <begin position="943"/>
        <end position="1010"/>
    </location>
</feature>
<dbReference type="SUPFAM" id="SSF46785">
    <property type="entry name" value="Winged helix' DNA-binding domain"/>
    <property type="match status" value="1"/>
</dbReference>
<feature type="region of interest" description="Disordered" evidence="3">
    <location>
        <begin position="397"/>
        <end position="418"/>
    </location>
</feature>
<feature type="compositionally biased region" description="Low complexity" evidence="3">
    <location>
        <begin position="224"/>
        <end position="243"/>
    </location>
</feature>
<dbReference type="InterPro" id="IPR000591">
    <property type="entry name" value="DEP_dom"/>
</dbReference>
<dbReference type="Gene3D" id="1.20.58.2220">
    <property type="entry name" value="Formin, FH2 domain"/>
    <property type="match status" value="1"/>
</dbReference>
<dbReference type="PROSITE" id="PS51444">
    <property type="entry name" value="FH2"/>
    <property type="match status" value="1"/>
</dbReference>
<evidence type="ECO:0000313" key="6">
    <source>
        <dbReference type="Proteomes" id="UP000085678"/>
    </source>
</evidence>
<feature type="region of interest" description="Disordered" evidence="3">
    <location>
        <begin position="430"/>
        <end position="492"/>
    </location>
</feature>
<sequence>MIMGTWKLLNRSCLGNGMQPVGDRDCPTPEYRPSNINNKAHLLHPIMERRDRVFKHVFKGSVLVTTLMEHDPHRFRSRARAIKFAQWLLDHNHIESIVGHSGFEDSVHLYRWSDETVVDQARKIVTNSAYIPKKRLIELVELNFGGSEDSDTRSLNSSMSSEPKSPRLQKRNINGSLGSPMSPKIIDFCKSPTTVQKSINSRDIKNSTPLSTPLSFWEKRSREGSVSSTLSSSTAASNSRQTTPQITRPAERLHFGNSEQGSTPHQNFNPGYSPSPTPSLEQKHPDKSFDSPNNNNNNTFVAKSFQELALQKKPPTPTKNSRRQGEEAGNHTQNGGSNKVNDDDMCFSDNEKTLLERMKKMESKHQGVVKGYEGRINELMNKMHELKQIAELLEQSGNKSMPGVNGHYGQREDRPNMGENQRVQVQTVSMIPPESPKISSREARTPASPRPPPPPASPALTPAAGTHVLAPPPPPPAPLMTRQPAVVPRKPPVRPRVKMRPLYWNRVVLPTKGSVVSEDITIWNEVTEPNFDVEEFEGLFGKPRSQSSDGHEMATQDATSLKRRGNKVQPVKVLEANRSRSVAIWLRSQQCKLENVHSAIYDLDFNKVDLDSLQTLRTIIATPEELEKLHQQVKAKSAAPLDEPDQFLLDLSKMRHLTERIECLLYKRTFTEAMFDTDQQLTYLLSACDEVKSCKTLKTLIELVLAFGNYMNGGTQRGQADGFELQALSKVKDIKSVDGSINLLQHIIRTYCNEFEENSGKNTSKFDVPEMQTLQQAASVSLDEIKATLERTQDELARHKTKAEKIYEETEAHLIQPFKNYMEEFFETAEDTHLSQMQKYTASTFSFEGVVAFFTFRNENDQATPSAFFGIWVSFLTDASALWKIEQRRIAREMFERVQSRRKTRAATTKIATISHTELKAKFSTHGQQQKTIKFQQLNPKVGFQSSQQPTSNNALTNGRKTPDTLLRTDHQQQQNQDSPPSYPPPPPPVGDDTPGGEGFSSSTNGSLGRGRVNAIKDMFQHHPADDRRDTPSPPPLPPRIRPVRLSYISSKLSKSSEELDTSGLERIHELKFMKARDRTPLSPLSFSTAAQSDSMEDILANDSLSSGGGTPHSGHSSKNNVSSSGGECTPRSLPSSGRDVMSPTLSNSSAHSNAAVKSRDISSSLSPPSNNFNLADKDRQSSSMVGKPGENRPVSAFSSLSPKVIRQSFNSRRQNVNFQQQQLQSPKQHYPVLDFKAIALSPKSGDKDSEPSTPGVTVNGMTRNPLASLSGTEDDTLYLTMNNRRSQPPQTNSHDDSRDYIEMDTARAIQQSGSPPPVVLPNGFKTPDLFIIRNGHNGDEVISSSSASSSLQRPDKKYTFRRISETGSEQSIKKGSGGGSAPGSPAPPKPQRTFMQYGKPGSDMNSNYMNDKGWRRSFGKGKVQGNNTIPYESATNSSKNLLGGNDVSYMAV</sequence>
<dbReference type="GeneID" id="106169196"/>
<feature type="compositionally biased region" description="Polar residues" evidence="3">
    <location>
        <begin position="1425"/>
        <end position="1439"/>
    </location>
</feature>
<dbReference type="RefSeq" id="XP_013404037.1">
    <property type="nucleotide sequence ID" value="XM_013548583.1"/>
</dbReference>
<dbReference type="PRINTS" id="PR00828">
    <property type="entry name" value="FORMIN"/>
</dbReference>
<feature type="compositionally biased region" description="Polar residues" evidence="3">
    <location>
        <begin position="943"/>
        <end position="960"/>
    </location>
</feature>
<feature type="region of interest" description="Disordered" evidence="3">
    <location>
        <begin position="1362"/>
        <end position="1439"/>
    </location>
</feature>
<dbReference type="SUPFAM" id="SSF101447">
    <property type="entry name" value="Formin homology 2 domain (FH2 domain)"/>
    <property type="match status" value="1"/>
</dbReference>
<dbReference type="GO" id="GO:0005737">
    <property type="term" value="C:cytoplasm"/>
    <property type="evidence" value="ECO:0007669"/>
    <property type="project" value="TreeGrafter"/>
</dbReference>
<dbReference type="Proteomes" id="UP000085678">
    <property type="component" value="Unplaced"/>
</dbReference>
<dbReference type="GO" id="GO:0005884">
    <property type="term" value="C:actin filament"/>
    <property type="evidence" value="ECO:0007669"/>
    <property type="project" value="InterPro"/>
</dbReference>
<dbReference type="GO" id="GO:0045010">
    <property type="term" value="P:actin nucleation"/>
    <property type="evidence" value="ECO:0007669"/>
    <property type="project" value="InterPro"/>
</dbReference>
<dbReference type="GO" id="GO:0030866">
    <property type="term" value="P:cortical actin cytoskeleton organization"/>
    <property type="evidence" value="ECO:0007669"/>
    <property type="project" value="TreeGrafter"/>
</dbReference>
<keyword evidence="2" id="KW-0175">Coiled coil</keyword>
<dbReference type="InterPro" id="IPR036390">
    <property type="entry name" value="WH_DNA-bd_sf"/>
</dbReference>
<evidence type="ECO:0000256" key="3">
    <source>
        <dbReference type="SAM" id="MobiDB-lite"/>
    </source>
</evidence>
<name>A0A1S3J0R8_LINAN</name>
<feature type="compositionally biased region" description="Polar residues" evidence="3">
    <location>
        <begin position="1083"/>
        <end position="1094"/>
    </location>
</feature>
<keyword evidence="6" id="KW-1185">Reference proteome</keyword>